<dbReference type="GO" id="GO:0000978">
    <property type="term" value="F:RNA polymerase II cis-regulatory region sequence-specific DNA binding"/>
    <property type="evidence" value="ECO:0007669"/>
    <property type="project" value="TreeGrafter"/>
</dbReference>
<accession>A0A2K0SX99</accession>
<dbReference type="AlphaFoldDB" id="A0A2K0SX99"/>
<dbReference type="Proteomes" id="UP000236546">
    <property type="component" value="Unassembled WGS sequence"/>
</dbReference>
<dbReference type="OrthoDB" id="10018191at2759"/>
<proteinExistence type="predicted"/>
<evidence type="ECO:0000256" key="2">
    <source>
        <dbReference type="ARBA" id="ARBA00022771"/>
    </source>
</evidence>
<dbReference type="PROSITE" id="PS00028">
    <property type="entry name" value="ZINC_FINGER_C2H2_1"/>
    <property type="match status" value="1"/>
</dbReference>
<evidence type="ECO:0000313" key="8">
    <source>
        <dbReference type="Proteomes" id="UP000236546"/>
    </source>
</evidence>
<keyword evidence="2 4" id="KW-0863">Zinc-finger</keyword>
<reference evidence="7 8" key="1">
    <citation type="submission" date="2017-02" db="EMBL/GenBank/DDBJ databases">
        <title>Genomes of Trichoderma spp. with biocontrol activity.</title>
        <authorList>
            <person name="Gardiner D."/>
            <person name="Kazan K."/>
            <person name="Vos C."/>
            <person name="Harvey P."/>
        </authorList>
    </citation>
    <scope>NUCLEOTIDE SEQUENCE [LARGE SCALE GENOMIC DNA]</scope>
    <source>
        <strain evidence="7 8">A5MH</strain>
    </source>
</reference>
<dbReference type="PROSITE" id="PS50157">
    <property type="entry name" value="ZINC_FINGER_C2H2_2"/>
    <property type="match status" value="1"/>
</dbReference>
<sequence>MMIHQAAQGDTSDLQRETLKQRVVVPKKNAGLYDVVQKAMRKCDYPNCCKAFRRSEHLKRHKQTFHGEGPNRFSCEFCGKDQFNRQDNLNNHRKLHARPNNRKRGVEFIAAAVPVIEQEERSRKRRALSKSRVFDSNHSS</sequence>
<dbReference type="PANTHER" id="PTHR23235:SF120">
    <property type="entry name" value="KRUPPEL-LIKE FACTOR 15"/>
    <property type="match status" value="1"/>
</dbReference>
<dbReference type="GO" id="GO:0008270">
    <property type="term" value="F:zinc ion binding"/>
    <property type="evidence" value="ECO:0007669"/>
    <property type="project" value="UniProtKB-KW"/>
</dbReference>
<feature type="region of interest" description="Disordered" evidence="5">
    <location>
        <begin position="119"/>
        <end position="140"/>
    </location>
</feature>
<evidence type="ECO:0000313" key="7">
    <source>
        <dbReference type="EMBL" id="PNP37901.1"/>
    </source>
</evidence>
<evidence type="ECO:0000256" key="1">
    <source>
        <dbReference type="ARBA" id="ARBA00022723"/>
    </source>
</evidence>
<comment type="caution">
    <text evidence="7">The sequence shown here is derived from an EMBL/GenBank/DDBJ whole genome shotgun (WGS) entry which is preliminary data.</text>
</comment>
<name>A0A2K0SX99_9HYPO</name>
<dbReference type="InterPro" id="IPR013087">
    <property type="entry name" value="Znf_C2H2_type"/>
</dbReference>
<keyword evidence="3" id="KW-0862">Zinc</keyword>
<evidence type="ECO:0000259" key="6">
    <source>
        <dbReference type="PROSITE" id="PS50157"/>
    </source>
</evidence>
<organism evidence="7 8">
    <name type="scientific">Trichoderma gamsii</name>
    <dbReference type="NCBI Taxonomy" id="398673"/>
    <lineage>
        <taxon>Eukaryota</taxon>
        <taxon>Fungi</taxon>
        <taxon>Dikarya</taxon>
        <taxon>Ascomycota</taxon>
        <taxon>Pezizomycotina</taxon>
        <taxon>Sordariomycetes</taxon>
        <taxon>Hypocreomycetidae</taxon>
        <taxon>Hypocreales</taxon>
        <taxon>Hypocreaceae</taxon>
        <taxon>Trichoderma</taxon>
    </lineage>
</organism>
<dbReference type="SUPFAM" id="SSF57667">
    <property type="entry name" value="beta-beta-alpha zinc fingers"/>
    <property type="match status" value="1"/>
</dbReference>
<dbReference type="Gene3D" id="3.30.160.60">
    <property type="entry name" value="Classic Zinc Finger"/>
    <property type="match status" value="2"/>
</dbReference>
<evidence type="ECO:0000256" key="4">
    <source>
        <dbReference type="PROSITE-ProRule" id="PRU00042"/>
    </source>
</evidence>
<gene>
    <name evidence="7" type="ORF">TGAMA5MH_10186</name>
</gene>
<dbReference type="PANTHER" id="PTHR23235">
    <property type="entry name" value="KRUEPPEL-LIKE TRANSCRIPTION FACTOR"/>
    <property type="match status" value="1"/>
</dbReference>
<keyword evidence="1" id="KW-0479">Metal-binding</keyword>
<dbReference type="InterPro" id="IPR036236">
    <property type="entry name" value="Znf_C2H2_sf"/>
</dbReference>
<feature type="domain" description="C2H2-type" evidence="6">
    <location>
        <begin position="41"/>
        <end position="70"/>
    </location>
</feature>
<evidence type="ECO:0000256" key="3">
    <source>
        <dbReference type="ARBA" id="ARBA00022833"/>
    </source>
</evidence>
<evidence type="ECO:0000256" key="5">
    <source>
        <dbReference type="SAM" id="MobiDB-lite"/>
    </source>
</evidence>
<dbReference type="SMART" id="SM00355">
    <property type="entry name" value="ZnF_C2H2"/>
    <property type="match status" value="2"/>
</dbReference>
<protein>
    <recommendedName>
        <fullName evidence="6">C2H2-type domain-containing protein</fullName>
    </recommendedName>
</protein>
<dbReference type="EMBL" id="MTYH01000117">
    <property type="protein sequence ID" value="PNP37901.1"/>
    <property type="molecule type" value="Genomic_DNA"/>
</dbReference>
<dbReference type="GO" id="GO:0000981">
    <property type="term" value="F:DNA-binding transcription factor activity, RNA polymerase II-specific"/>
    <property type="evidence" value="ECO:0007669"/>
    <property type="project" value="TreeGrafter"/>
</dbReference>